<accession>D2AQX7</accession>
<dbReference type="Proteomes" id="UP000002029">
    <property type="component" value="Chromosome"/>
</dbReference>
<keyword evidence="2" id="KW-1185">Reference proteome</keyword>
<dbReference type="AlphaFoldDB" id="D2AQX7"/>
<evidence type="ECO:0000313" key="1">
    <source>
        <dbReference type="EMBL" id="ACZ86524.1"/>
    </source>
</evidence>
<protein>
    <submittedName>
        <fullName evidence="1">Uncharacterized protein</fullName>
    </submittedName>
</protein>
<name>D2AQX7_STRRD</name>
<dbReference type="EMBL" id="CP001814">
    <property type="protein sequence ID" value="ACZ86524.1"/>
    <property type="molecule type" value="Genomic_DNA"/>
</dbReference>
<sequence length="36" mass="3977">MSFDVEDLQALQELEPGTNEALRLTHCFKHAGCTDG</sequence>
<evidence type="ECO:0000313" key="2">
    <source>
        <dbReference type="Proteomes" id="UP000002029"/>
    </source>
</evidence>
<proteinExistence type="predicted"/>
<dbReference type="HOGENOM" id="CLU_3358860_0_0_11"/>
<organism evidence="1 2">
    <name type="scientific">Streptosporangium roseum (strain ATCC 12428 / DSM 43021 / JCM 3005 / KCTC 9067 / NCIMB 10171 / NRRL 2505 / NI 9100)</name>
    <dbReference type="NCBI Taxonomy" id="479432"/>
    <lineage>
        <taxon>Bacteria</taxon>
        <taxon>Bacillati</taxon>
        <taxon>Actinomycetota</taxon>
        <taxon>Actinomycetes</taxon>
        <taxon>Streptosporangiales</taxon>
        <taxon>Streptosporangiaceae</taxon>
        <taxon>Streptosporangium</taxon>
    </lineage>
</organism>
<reference evidence="1 2" key="1">
    <citation type="journal article" date="2010" name="Stand. Genomic Sci.">
        <title>Complete genome sequence of Streptosporangium roseum type strain (NI 9100).</title>
        <authorList>
            <person name="Nolan M."/>
            <person name="Sikorski J."/>
            <person name="Jando M."/>
            <person name="Lucas S."/>
            <person name="Lapidus A."/>
            <person name="Glavina Del Rio T."/>
            <person name="Chen F."/>
            <person name="Tice H."/>
            <person name="Pitluck S."/>
            <person name="Cheng J.F."/>
            <person name="Chertkov O."/>
            <person name="Sims D."/>
            <person name="Meincke L."/>
            <person name="Brettin T."/>
            <person name="Han C."/>
            <person name="Detter J.C."/>
            <person name="Bruce D."/>
            <person name="Goodwin L."/>
            <person name="Land M."/>
            <person name="Hauser L."/>
            <person name="Chang Y.J."/>
            <person name="Jeffries C.D."/>
            <person name="Ivanova N."/>
            <person name="Mavromatis K."/>
            <person name="Mikhailova N."/>
            <person name="Chen A."/>
            <person name="Palaniappan K."/>
            <person name="Chain P."/>
            <person name="Rohde M."/>
            <person name="Goker M."/>
            <person name="Bristow J."/>
            <person name="Eisen J.A."/>
            <person name="Markowitz V."/>
            <person name="Hugenholtz P."/>
            <person name="Kyrpides N.C."/>
            <person name="Klenk H.P."/>
        </authorList>
    </citation>
    <scope>NUCLEOTIDE SEQUENCE [LARGE SCALE GENOMIC DNA]</scope>
    <source>
        <strain evidence="2">ATCC 12428 / DSM 43021 / JCM 3005 / NI 9100</strain>
    </source>
</reference>
<dbReference type="STRING" id="479432.Sros_3590"/>
<dbReference type="KEGG" id="sro:Sros_3590"/>
<gene>
    <name evidence="1" type="ordered locus">Sros_3590</name>
</gene>